<dbReference type="PROSITE" id="PS00175">
    <property type="entry name" value="PG_MUTASE"/>
    <property type="match status" value="1"/>
</dbReference>
<dbReference type="EMBL" id="CAFBOT010000034">
    <property type="protein sequence ID" value="CAB4984785.1"/>
    <property type="molecule type" value="Genomic_DNA"/>
</dbReference>
<reference evidence="1" key="1">
    <citation type="submission" date="2020-05" db="EMBL/GenBank/DDBJ databases">
        <authorList>
            <person name="Chiriac C."/>
            <person name="Salcher M."/>
            <person name="Ghai R."/>
            <person name="Kavagutti S V."/>
        </authorList>
    </citation>
    <scope>NUCLEOTIDE SEQUENCE</scope>
</reference>
<dbReference type="EMBL" id="CAEZZM010000037">
    <property type="protein sequence ID" value="CAB4760189.1"/>
    <property type="molecule type" value="Genomic_DNA"/>
</dbReference>
<dbReference type="InterPro" id="IPR029033">
    <property type="entry name" value="His_PPase_superfam"/>
</dbReference>
<dbReference type="CDD" id="cd07067">
    <property type="entry name" value="HP_PGM_like"/>
    <property type="match status" value="1"/>
</dbReference>
<sequence length="201" mass="22292">MSSNEVIARVLLIRHGQSLWNIEERWQGRADIELSELGIQQARAAADKLGSFDIIASSHLQRALHTATIISEIHGVGPVEVDERLQETHVGPWEGLTRQQIEQQWPGYIDTRRKPEGFEPDESIVDRLTNAIRDFGKRCAGGSALIVSHSGVIRTLRHEMGASNPRLPNLGGSWFNVLGNDRVTPGDIVTLLDETSFTEAL</sequence>
<gene>
    <name evidence="1" type="ORF">UFOPK2166_00460</name>
    <name evidence="2" type="ORF">UFOPK2657_00462</name>
    <name evidence="3" type="ORF">UFOPK2872_00458</name>
    <name evidence="4" type="ORF">UFOPK4000_00325</name>
</gene>
<dbReference type="SMART" id="SM00855">
    <property type="entry name" value="PGAM"/>
    <property type="match status" value="1"/>
</dbReference>
<dbReference type="EMBL" id="CAEZWB010000041">
    <property type="protein sequence ID" value="CAB4644675.1"/>
    <property type="molecule type" value="Genomic_DNA"/>
</dbReference>
<dbReference type="PANTHER" id="PTHR48100">
    <property type="entry name" value="BROAD-SPECIFICITY PHOSPHATASE YOR283W-RELATED"/>
    <property type="match status" value="1"/>
</dbReference>
<proteinExistence type="predicted"/>
<dbReference type="EMBL" id="CAEZYG010000059">
    <property type="protein sequence ID" value="CAB4709837.1"/>
    <property type="molecule type" value="Genomic_DNA"/>
</dbReference>
<dbReference type="InterPro" id="IPR050275">
    <property type="entry name" value="PGM_Phosphatase"/>
</dbReference>
<dbReference type="InterPro" id="IPR013078">
    <property type="entry name" value="His_Pase_superF_clade-1"/>
</dbReference>
<dbReference type="GO" id="GO:0016791">
    <property type="term" value="F:phosphatase activity"/>
    <property type="evidence" value="ECO:0007669"/>
    <property type="project" value="TreeGrafter"/>
</dbReference>
<evidence type="ECO:0000313" key="2">
    <source>
        <dbReference type="EMBL" id="CAB4709837.1"/>
    </source>
</evidence>
<protein>
    <submittedName>
        <fullName evidence="1">Unannotated protein</fullName>
    </submittedName>
</protein>
<dbReference type="Pfam" id="PF00300">
    <property type="entry name" value="His_Phos_1"/>
    <property type="match status" value="1"/>
</dbReference>
<evidence type="ECO:0000313" key="1">
    <source>
        <dbReference type="EMBL" id="CAB4644675.1"/>
    </source>
</evidence>
<dbReference type="SUPFAM" id="SSF53254">
    <property type="entry name" value="Phosphoglycerate mutase-like"/>
    <property type="match status" value="1"/>
</dbReference>
<dbReference type="GO" id="GO:0005737">
    <property type="term" value="C:cytoplasm"/>
    <property type="evidence" value="ECO:0007669"/>
    <property type="project" value="TreeGrafter"/>
</dbReference>
<organism evidence="1">
    <name type="scientific">freshwater metagenome</name>
    <dbReference type="NCBI Taxonomy" id="449393"/>
    <lineage>
        <taxon>unclassified sequences</taxon>
        <taxon>metagenomes</taxon>
        <taxon>ecological metagenomes</taxon>
    </lineage>
</organism>
<dbReference type="InterPro" id="IPR001345">
    <property type="entry name" value="PG/BPGM_mutase_AS"/>
</dbReference>
<name>A0A6J6K8L2_9ZZZZ</name>
<dbReference type="PANTHER" id="PTHR48100:SF62">
    <property type="entry name" value="GLUCOSYL-3-PHOSPHOGLYCERATE PHOSPHATASE"/>
    <property type="match status" value="1"/>
</dbReference>
<dbReference type="AlphaFoldDB" id="A0A6J6K8L2"/>
<dbReference type="Gene3D" id="3.40.50.1240">
    <property type="entry name" value="Phosphoglycerate mutase-like"/>
    <property type="match status" value="1"/>
</dbReference>
<accession>A0A6J6K8L2</accession>
<evidence type="ECO:0000313" key="3">
    <source>
        <dbReference type="EMBL" id="CAB4760189.1"/>
    </source>
</evidence>
<evidence type="ECO:0000313" key="4">
    <source>
        <dbReference type="EMBL" id="CAB4984785.1"/>
    </source>
</evidence>